<protein>
    <submittedName>
        <fullName evidence="1">Uncharacterized protein</fullName>
    </submittedName>
</protein>
<dbReference type="Proteomes" id="UP000199570">
    <property type="component" value="Unassembled WGS sequence"/>
</dbReference>
<accession>A0A1H0Y6V2</accession>
<sequence>MVGNDNAGFLNERGAFKSIASRLAPTGISIVYLRATITARIGAGSPSMVLL</sequence>
<reference evidence="2" key="1">
    <citation type="submission" date="2016-10" db="EMBL/GenBank/DDBJ databases">
        <authorList>
            <person name="Varghese N."/>
            <person name="Submissions S."/>
        </authorList>
    </citation>
    <scope>NUCLEOTIDE SEQUENCE [LARGE SCALE GENOMIC DNA]</scope>
    <source>
        <strain evidence="2">BS3775</strain>
    </source>
</reference>
<evidence type="ECO:0000313" key="1">
    <source>
        <dbReference type="EMBL" id="SDQ10879.1"/>
    </source>
</evidence>
<keyword evidence="2" id="KW-1185">Reference proteome</keyword>
<proteinExistence type="predicted"/>
<dbReference type="EMBL" id="FNKJ01000002">
    <property type="protein sequence ID" value="SDQ10879.1"/>
    <property type="molecule type" value="Genomic_DNA"/>
</dbReference>
<name>A0A1H0Y6V2_9PSED</name>
<organism evidence="1 2">
    <name type="scientific">Pseudomonas moorei</name>
    <dbReference type="NCBI Taxonomy" id="395599"/>
    <lineage>
        <taxon>Bacteria</taxon>
        <taxon>Pseudomonadati</taxon>
        <taxon>Pseudomonadota</taxon>
        <taxon>Gammaproteobacteria</taxon>
        <taxon>Pseudomonadales</taxon>
        <taxon>Pseudomonadaceae</taxon>
        <taxon>Pseudomonas</taxon>
    </lineage>
</organism>
<dbReference type="AlphaFoldDB" id="A0A1H0Y6V2"/>
<gene>
    <name evidence="1" type="ORF">SAMN04490195_0442</name>
</gene>
<evidence type="ECO:0000313" key="2">
    <source>
        <dbReference type="Proteomes" id="UP000199570"/>
    </source>
</evidence>